<evidence type="ECO:0000259" key="13">
    <source>
        <dbReference type="Pfam" id="PF01435"/>
    </source>
</evidence>
<dbReference type="KEGG" id="acp:A2cp1_3182"/>
<dbReference type="CDD" id="cd07328">
    <property type="entry name" value="M48_Ste24p_like"/>
    <property type="match status" value="1"/>
</dbReference>
<comment type="subcellular location">
    <subcellularLocation>
        <location evidence="2">Cell membrane</location>
        <topology evidence="2">Multi-pass membrane protein</topology>
    </subcellularLocation>
</comment>
<keyword evidence="7" id="KW-0378">Hydrolase</keyword>
<reference evidence="14" key="1">
    <citation type="submission" date="2009-01" db="EMBL/GenBank/DDBJ databases">
        <title>Complete sequence of Anaeromyxobacter dehalogenans 2CP-1.</title>
        <authorList>
            <consortium name="US DOE Joint Genome Institute"/>
            <person name="Lucas S."/>
            <person name="Copeland A."/>
            <person name="Lapidus A."/>
            <person name="Glavina del Rio T."/>
            <person name="Dalin E."/>
            <person name="Tice H."/>
            <person name="Bruce D."/>
            <person name="Goodwin L."/>
            <person name="Pitluck S."/>
            <person name="Saunders E."/>
            <person name="Brettin T."/>
            <person name="Detter J.C."/>
            <person name="Han C."/>
            <person name="Larimer F."/>
            <person name="Land M."/>
            <person name="Hauser L."/>
            <person name="Kyrpides N."/>
            <person name="Ovchinnikova G."/>
            <person name="Beliaev A.S."/>
            <person name="Richardson P."/>
        </authorList>
    </citation>
    <scope>NUCLEOTIDE SEQUENCE</scope>
    <source>
        <strain evidence="14">2CP-1</strain>
    </source>
</reference>
<dbReference type="RefSeq" id="WP_012634235.1">
    <property type="nucleotide sequence ID" value="NC_011891.1"/>
</dbReference>
<organism evidence="14 15">
    <name type="scientific">Anaeromyxobacter dehalogenans (strain ATCC BAA-258 / DSM 21875 / 2CP-1)</name>
    <dbReference type="NCBI Taxonomy" id="455488"/>
    <lineage>
        <taxon>Bacteria</taxon>
        <taxon>Pseudomonadati</taxon>
        <taxon>Myxococcota</taxon>
        <taxon>Myxococcia</taxon>
        <taxon>Myxococcales</taxon>
        <taxon>Cystobacterineae</taxon>
        <taxon>Anaeromyxobacteraceae</taxon>
        <taxon>Anaeromyxobacter</taxon>
    </lineage>
</organism>
<dbReference type="InterPro" id="IPR001915">
    <property type="entry name" value="Peptidase_M48"/>
</dbReference>
<dbReference type="GO" id="GO:0005886">
    <property type="term" value="C:plasma membrane"/>
    <property type="evidence" value="ECO:0007669"/>
    <property type="project" value="UniProtKB-SubCell"/>
</dbReference>
<evidence type="ECO:0000256" key="6">
    <source>
        <dbReference type="ARBA" id="ARBA00022723"/>
    </source>
</evidence>
<dbReference type="GO" id="GO:0004222">
    <property type="term" value="F:metalloendopeptidase activity"/>
    <property type="evidence" value="ECO:0007669"/>
    <property type="project" value="InterPro"/>
</dbReference>
<evidence type="ECO:0000256" key="9">
    <source>
        <dbReference type="ARBA" id="ARBA00022989"/>
    </source>
</evidence>
<dbReference type="AlphaFoldDB" id="B8JGB4"/>
<evidence type="ECO:0000256" key="4">
    <source>
        <dbReference type="ARBA" id="ARBA00022670"/>
    </source>
</evidence>
<keyword evidence="5 12" id="KW-0812">Transmembrane</keyword>
<gene>
    <name evidence="14" type="ordered locus">A2cp1_3182</name>
</gene>
<evidence type="ECO:0000256" key="3">
    <source>
        <dbReference type="ARBA" id="ARBA00022475"/>
    </source>
</evidence>
<feature type="transmembrane region" description="Helical" evidence="12">
    <location>
        <begin position="46"/>
        <end position="64"/>
    </location>
</feature>
<keyword evidence="10" id="KW-0482">Metalloprotease</keyword>
<evidence type="ECO:0000313" key="14">
    <source>
        <dbReference type="EMBL" id="ACL66517.1"/>
    </source>
</evidence>
<keyword evidence="3" id="KW-1003">Cell membrane</keyword>
<evidence type="ECO:0000313" key="15">
    <source>
        <dbReference type="Proteomes" id="UP000007089"/>
    </source>
</evidence>
<dbReference type="EMBL" id="CP001359">
    <property type="protein sequence ID" value="ACL66517.1"/>
    <property type="molecule type" value="Genomic_DNA"/>
</dbReference>
<dbReference type="GO" id="GO:0006508">
    <property type="term" value="P:proteolysis"/>
    <property type="evidence" value="ECO:0007669"/>
    <property type="project" value="UniProtKB-KW"/>
</dbReference>
<accession>B8JGB4</accession>
<proteinExistence type="predicted"/>
<evidence type="ECO:0000256" key="8">
    <source>
        <dbReference type="ARBA" id="ARBA00022833"/>
    </source>
</evidence>
<dbReference type="PANTHER" id="PTHR43221">
    <property type="entry name" value="PROTEASE HTPX"/>
    <property type="match status" value="1"/>
</dbReference>
<protein>
    <submittedName>
        <fullName evidence="14">Peptidase M48 Ste24p</fullName>
    </submittedName>
</protein>
<dbReference type="Gene3D" id="3.30.2010.10">
    <property type="entry name" value="Metalloproteases ('zincins'), catalytic domain"/>
    <property type="match status" value="1"/>
</dbReference>
<dbReference type="HOGENOM" id="CLU_556457_0_0_7"/>
<dbReference type="GO" id="GO:0046872">
    <property type="term" value="F:metal ion binding"/>
    <property type="evidence" value="ECO:0007669"/>
    <property type="project" value="UniProtKB-KW"/>
</dbReference>
<dbReference type="Pfam" id="PF01435">
    <property type="entry name" value="Peptidase_M48"/>
    <property type="match status" value="1"/>
</dbReference>
<keyword evidence="11 12" id="KW-0472">Membrane</keyword>
<comment type="cofactor">
    <cofactor evidence="1">
        <name>Zn(2+)</name>
        <dbReference type="ChEBI" id="CHEBI:29105"/>
    </cofactor>
</comment>
<evidence type="ECO:0000256" key="5">
    <source>
        <dbReference type="ARBA" id="ARBA00022692"/>
    </source>
</evidence>
<dbReference type="InterPro" id="IPR050083">
    <property type="entry name" value="HtpX_protease"/>
</dbReference>
<name>B8JGB4_ANAD2</name>
<dbReference type="PANTHER" id="PTHR43221:SF1">
    <property type="entry name" value="PROTEASE HTPX"/>
    <property type="match status" value="1"/>
</dbReference>
<keyword evidence="4" id="KW-0645">Protease</keyword>
<evidence type="ECO:0000256" key="2">
    <source>
        <dbReference type="ARBA" id="ARBA00004651"/>
    </source>
</evidence>
<dbReference type="Proteomes" id="UP000007089">
    <property type="component" value="Chromosome"/>
</dbReference>
<keyword evidence="15" id="KW-1185">Reference proteome</keyword>
<feature type="domain" description="Peptidase M48" evidence="13">
    <location>
        <begin position="132"/>
        <end position="303"/>
    </location>
</feature>
<evidence type="ECO:0000256" key="11">
    <source>
        <dbReference type="ARBA" id="ARBA00023136"/>
    </source>
</evidence>
<evidence type="ECO:0000256" key="10">
    <source>
        <dbReference type="ARBA" id="ARBA00023049"/>
    </source>
</evidence>
<evidence type="ECO:0000256" key="1">
    <source>
        <dbReference type="ARBA" id="ARBA00001947"/>
    </source>
</evidence>
<evidence type="ECO:0000256" key="7">
    <source>
        <dbReference type="ARBA" id="ARBA00022801"/>
    </source>
</evidence>
<keyword evidence="6" id="KW-0479">Metal-binding</keyword>
<evidence type="ECO:0000256" key="12">
    <source>
        <dbReference type="SAM" id="Phobius"/>
    </source>
</evidence>
<sequence length="495" mass="51339">MPARAPLVVARAVLALGLLAAGLIVALLLAGGLAAGAVLAVPTGHWALGALSAAAAALVIRWLLLLRVAPVRLTGIDVRASEQPALVALARTVAQRVGAPAPRRVCLVAGVEVMAIEEGGVLGLGAHPVLGIGLGLIALLGVSELEAALAHELGHRRAGGRAGGLLHRARAVLTRASAPGRGGVAGAPFRRLCAAYLRATLHLARAQELQADRAAIQVAGAAAHLAALERAARGAVLFTAFLADEVEPLVAEGHQPENLYDGFRAYEAELTEQGRSGALDRELARTPAEPEGLHPPLAARLAFARAFPDAGRPRDARPARSLLLNAERLERELGARVAAERAGERPLAVVPWAEVGARVYGPRVERAGRTYAARVAAEFGAPATGQGALAALVPTLERRHDEAAALVLDPSLASVPVDDRTRQVERIVSHALGALVALSLVERGGAWRSEIGRPVEVAVGRAVVAPLHVAEEALADRSRLAEVVRRAVETPQDST</sequence>
<keyword evidence="9 12" id="KW-1133">Transmembrane helix</keyword>
<keyword evidence="8" id="KW-0862">Zinc</keyword>